<dbReference type="PANTHER" id="PTHR10366">
    <property type="entry name" value="NAD DEPENDENT EPIMERASE/DEHYDRATASE"/>
    <property type="match status" value="1"/>
</dbReference>
<evidence type="ECO:0000313" key="5">
    <source>
        <dbReference type="Proteomes" id="UP000189705"/>
    </source>
</evidence>
<proteinExistence type="predicted"/>
<dbReference type="SUPFAM" id="SSF51735">
    <property type="entry name" value="NAD(P)-binding Rossmann-fold domains"/>
    <property type="match status" value="1"/>
</dbReference>
<evidence type="ECO:0000256" key="2">
    <source>
        <dbReference type="SAM" id="MobiDB-lite"/>
    </source>
</evidence>
<keyword evidence="3" id="KW-1133">Transmembrane helix</keyword>
<protein>
    <submittedName>
        <fullName evidence="6">3 beta-hydroxysteroid dehydrogenase type 7</fullName>
    </submittedName>
</protein>
<organism evidence="5 6">
    <name type="scientific">Alligator sinensis</name>
    <name type="common">Chinese alligator</name>
    <dbReference type="NCBI Taxonomy" id="38654"/>
    <lineage>
        <taxon>Eukaryota</taxon>
        <taxon>Metazoa</taxon>
        <taxon>Chordata</taxon>
        <taxon>Craniata</taxon>
        <taxon>Vertebrata</taxon>
        <taxon>Euteleostomi</taxon>
        <taxon>Archelosauria</taxon>
        <taxon>Archosauria</taxon>
        <taxon>Crocodylia</taxon>
        <taxon>Alligatoridae</taxon>
        <taxon>Alligatorinae</taxon>
        <taxon>Alligator</taxon>
    </lineage>
</organism>
<dbReference type="InterPro" id="IPR002225">
    <property type="entry name" value="3Beta_OHSteriod_DH/Estase"/>
</dbReference>
<reference evidence="6" key="1">
    <citation type="submission" date="2025-08" db="UniProtKB">
        <authorList>
            <consortium name="RefSeq"/>
        </authorList>
    </citation>
    <scope>IDENTIFICATION</scope>
</reference>
<dbReference type="Pfam" id="PF01073">
    <property type="entry name" value="3Beta_HSD"/>
    <property type="match status" value="2"/>
</dbReference>
<dbReference type="CTD" id="80270"/>
<sequence>MRGGEAPPPGPGVWLAVGGAIGGVALLALVGGVVLWARCRPRQKFTRKGPTQPGVPQGVTGGCGFLGTHLVRLLLEREPRAREVRVLDMRVPDASRPDGADDTELELEPELPLGEGGQAHACATWEGAPGSGSHPPFTHWLPAGTRNVIDACVDHGVPVLVYTSSMEVVGPNPPGDPFYRGNEDTPYEVHHDHPYPLSKAEAERLVLEANGTRVRGGQLLATCALRPTGIYGEGHPLMREFHARGLRSGRRLWRLVSPEVEHGRVYVGNAAWMHIVAARALWHVAVVEPEGAELMGAEVKGAGPAGEAYYCYDDSPYGSYEDFNAGLLGPACGFRLVGTGPLLPAWVLRVLAWANAALGWALRGAYRPILTPYTLAVASTPFSAATETAPAPPRPQRCRHPVVDPGGEAGEGGKGEPGDPDVQNAKAGVRRFRSRLRLRGAAPARLHRISRCVGQS</sequence>
<dbReference type="KEGG" id="asn:102370034"/>
<dbReference type="GO" id="GO:0006694">
    <property type="term" value="P:steroid biosynthetic process"/>
    <property type="evidence" value="ECO:0007669"/>
    <property type="project" value="InterPro"/>
</dbReference>
<keyword evidence="3" id="KW-0812">Transmembrane</keyword>
<evidence type="ECO:0000256" key="3">
    <source>
        <dbReference type="SAM" id="Phobius"/>
    </source>
</evidence>
<dbReference type="InterPro" id="IPR036291">
    <property type="entry name" value="NAD(P)-bd_dom_sf"/>
</dbReference>
<keyword evidence="1" id="KW-0560">Oxidoreductase</keyword>
<dbReference type="AlphaFoldDB" id="A0A3Q0FQ01"/>
<name>A0A3Q0FQ01_ALLSI</name>
<feature type="region of interest" description="Disordered" evidence="2">
    <location>
        <begin position="385"/>
        <end position="427"/>
    </location>
</feature>
<evidence type="ECO:0000256" key="1">
    <source>
        <dbReference type="ARBA" id="ARBA00023002"/>
    </source>
</evidence>
<keyword evidence="5" id="KW-1185">Reference proteome</keyword>
<feature type="domain" description="3-beta hydroxysteroid dehydrogenase/isomerase" evidence="4">
    <location>
        <begin position="59"/>
        <end position="93"/>
    </location>
</feature>
<dbReference type="Proteomes" id="UP000189705">
    <property type="component" value="Unplaced"/>
</dbReference>
<dbReference type="RefSeq" id="XP_025049731.1">
    <property type="nucleotide sequence ID" value="XM_025193946.1"/>
</dbReference>
<feature type="transmembrane region" description="Helical" evidence="3">
    <location>
        <begin position="12"/>
        <end position="37"/>
    </location>
</feature>
<dbReference type="PANTHER" id="PTHR10366:SF847">
    <property type="entry name" value="3 BETA-HYDROXYSTEROID DEHYDROGENASE TYPE 7"/>
    <property type="match status" value="1"/>
</dbReference>
<dbReference type="GeneID" id="102370034"/>
<dbReference type="Gene3D" id="3.40.50.720">
    <property type="entry name" value="NAD(P)-binding Rossmann-like Domain"/>
    <property type="match status" value="2"/>
</dbReference>
<dbReference type="GO" id="GO:0016616">
    <property type="term" value="F:oxidoreductase activity, acting on the CH-OH group of donors, NAD or NADP as acceptor"/>
    <property type="evidence" value="ECO:0007669"/>
    <property type="project" value="InterPro"/>
</dbReference>
<dbReference type="InParanoid" id="A0A3Q0FQ01"/>
<evidence type="ECO:0000259" key="4">
    <source>
        <dbReference type="Pfam" id="PF01073"/>
    </source>
</evidence>
<feature type="domain" description="3-beta hydroxysteroid dehydrogenase/isomerase" evidence="4">
    <location>
        <begin position="144"/>
        <end position="328"/>
    </location>
</feature>
<gene>
    <name evidence="6" type="primary">HSD3B7</name>
</gene>
<keyword evidence="3" id="KW-0472">Membrane</keyword>
<accession>A0A3Q0FQ01</accession>
<dbReference type="STRING" id="38654.A0A3Q0FQ01"/>
<dbReference type="InterPro" id="IPR050425">
    <property type="entry name" value="NAD(P)_dehydrat-like"/>
</dbReference>
<evidence type="ECO:0000313" key="6">
    <source>
        <dbReference type="RefSeq" id="XP_025049731.1"/>
    </source>
</evidence>